<evidence type="ECO:0000313" key="4">
    <source>
        <dbReference type="EnsemblMetazoa" id="CLYHEMP011698.1"/>
    </source>
</evidence>
<dbReference type="Proteomes" id="UP000594262">
    <property type="component" value="Unplaced"/>
</dbReference>
<evidence type="ECO:0000256" key="3">
    <source>
        <dbReference type="SAM" id="SignalP"/>
    </source>
</evidence>
<feature type="compositionally biased region" description="Low complexity" evidence="1">
    <location>
        <begin position="225"/>
        <end position="235"/>
    </location>
</feature>
<protein>
    <recommendedName>
        <fullName evidence="6">Cnidarian restricted protein</fullName>
    </recommendedName>
</protein>
<feature type="region of interest" description="Disordered" evidence="1">
    <location>
        <begin position="213"/>
        <end position="235"/>
    </location>
</feature>
<evidence type="ECO:0008006" key="6">
    <source>
        <dbReference type="Google" id="ProtNLM"/>
    </source>
</evidence>
<sequence length="417" mass="46289">MILFKLTLLFLQLTTFSQSSASSLEMVRDFIKDSLYCGNDVTCSDLGAVQLTSKECDCRGGTFMKVGETYKCVKDTTSVSSECEFYFKEYENEIPTISVHTSMASEFMEPVVSKTTQCTMMALTSVDYFNVGLQTWIPFTSSSFTVLKSSSGSFSIRWINPFSVDKDLYSGNLIKFNLNCDSLKKQTKSSYCAIGKIVGSRNWTDSTGVCSPSVKPTTFSPPAPTTGTSGDGKSSSKAPLIGAIVASLLILVLIVVVVLFYSKRKCPSCCHKEEKKDQVIMKKHPSLSDIQIKNNSDYAEPGEIQFSPQLESPTNFENKSYLTALRGGNNLLVNNNKTNYVNFPHHANGDLEPDQGPTKPLMTSNNDYEQIYEDPDKQTNNYEPLGDIAERPTYHTLNIPTENEDEFYEDMTKSGTV</sequence>
<keyword evidence="2" id="KW-0812">Transmembrane</keyword>
<keyword evidence="5" id="KW-1185">Reference proteome</keyword>
<feature type="transmembrane region" description="Helical" evidence="2">
    <location>
        <begin position="240"/>
        <end position="262"/>
    </location>
</feature>
<name>A0A7M5V8M6_9CNID</name>
<keyword evidence="2" id="KW-1133">Transmembrane helix</keyword>
<dbReference type="AlphaFoldDB" id="A0A7M5V8M6"/>
<evidence type="ECO:0000313" key="5">
    <source>
        <dbReference type="Proteomes" id="UP000594262"/>
    </source>
</evidence>
<dbReference type="GeneID" id="136819271"/>
<dbReference type="EnsemblMetazoa" id="CLYHEMT011698.1">
    <property type="protein sequence ID" value="CLYHEMP011698.1"/>
    <property type="gene ID" value="CLYHEMG011698"/>
</dbReference>
<keyword evidence="2" id="KW-0472">Membrane</keyword>
<organism evidence="4 5">
    <name type="scientific">Clytia hemisphaerica</name>
    <dbReference type="NCBI Taxonomy" id="252671"/>
    <lineage>
        <taxon>Eukaryota</taxon>
        <taxon>Metazoa</taxon>
        <taxon>Cnidaria</taxon>
        <taxon>Hydrozoa</taxon>
        <taxon>Hydroidolina</taxon>
        <taxon>Leptothecata</taxon>
        <taxon>Obeliida</taxon>
        <taxon>Clytiidae</taxon>
        <taxon>Clytia</taxon>
    </lineage>
</organism>
<proteinExistence type="predicted"/>
<evidence type="ECO:0000256" key="1">
    <source>
        <dbReference type="SAM" id="MobiDB-lite"/>
    </source>
</evidence>
<accession>A0A7M5V8M6</accession>
<feature type="signal peptide" evidence="3">
    <location>
        <begin position="1"/>
        <end position="21"/>
    </location>
</feature>
<feature type="chain" id="PRO_5029805994" description="Cnidarian restricted protein" evidence="3">
    <location>
        <begin position="22"/>
        <end position="417"/>
    </location>
</feature>
<dbReference type="RefSeq" id="XP_066931602.1">
    <property type="nucleotide sequence ID" value="XM_067075501.1"/>
</dbReference>
<reference evidence="4" key="1">
    <citation type="submission" date="2021-01" db="UniProtKB">
        <authorList>
            <consortium name="EnsemblMetazoa"/>
        </authorList>
    </citation>
    <scope>IDENTIFICATION</scope>
</reference>
<evidence type="ECO:0000256" key="2">
    <source>
        <dbReference type="SAM" id="Phobius"/>
    </source>
</evidence>
<keyword evidence="3" id="KW-0732">Signal</keyword>